<comment type="caution">
    <text evidence="1">The sequence shown here is derived from an EMBL/GenBank/DDBJ whole genome shotgun (WGS) entry which is preliminary data.</text>
</comment>
<dbReference type="EMBL" id="JYIT01000078">
    <property type="protein sequence ID" value="KJL22754.1"/>
    <property type="molecule type" value="Genomic_DNA"/>
</dbReference>
<accession>A0A0F0KQM4</accession>
<keyword evidence="2" id="KW-1185">Reference proteome</keyword>
<sequence length="80" mass="8961">MLTIAPATAEGSWALAEALRRCDSARERLEVARAGLRALDDDMPWRSRAITVLRAQFADREHELREVLSGLCDVEAVLLR</sequence>
<reference evidence="1 2" key="1">
    <citation type="submission" date="2015-02" db="EMBL/GenBank/DDBJ databases">
        <title>Draft genome sequences of ten Microbacterium spp. with emphasis on heavy metal contaminated environments.</title>
        <authorList>
            <person name="Corretto E."/>
        </authorList>
    </citation>
    <scope>NUCLEOTIDE SEQUENCE [LARGE SCALE GENOMIC DNA]</scope>
    <source>
        <strain evidence="1 2">DSM 23848</strain>
    </source>
</reference>
<proteinExistence type="predicted"/>
<dbReference type="Proteomes" id="UP000033448">
    <property type="component" value="Unassembled WGS sequence"/>
</dbReference>
<name>A0A0F0KQM4_9MICO</name>
<dbReference type="OrthoDB" id="9978411at2"/>
<gene>
    <name evidence="1" type="ORF">RL72_02145</name>
</gene>
<evidence type="ECO:0000313" key="1">
    <source>
        <dbReference type="EMBL" id="KJL22754.1"/>
    </source>
</evidence>
<evidence type="ECO:0000313" key="2">
    <source>
        <dbReference type="Proteomes" id="UP000033448"/>
    </source>
</evidence>
<dbReference type="RefSeq" id="WP_045250829.1">
    <property type="nucleotide sequence ID" value="NZ_JYIT01000078.1"/>
</dbReference>
<organism evidence="1 2">
    <name type="scientific">Microbacterium azadirachtae</name>
    <dbReference type="NCBI Taxonomy" id="582680"/>
    <lineage>
        <taxon>Bacteria</taxon>
        <taxon>Bacillati</taxon>
        <taxon>Actinomycetota</taxon>
        <taxon>Actinomycetes</taxon>
        <taxon>Micrococcales</taxon>
        <taxon>Microbacteriaceae</taxon>
        <taxon>Microbacterium</taxon>
    </lineage>
</organism>
<dbReference type="AlphaFoldDB" id="A0A0F0KQM4"/>
<dbReference type="PATRIC" id="fig|582680.7.peg.2194"/>
<protein>
    <submittedName>
        <fullName evidence="1">Uncharacterized protein</fullName>
    </submittedName>
</protein>